<gene>
    <name evidence="8" type="ORF">AYI68_g4993</name>
</gene>
<dbReference type="AlphaFoldDB" id="A0A1R0GVI0"/>
<dbReference type="Proteomes" id="UP000187455">
    <property type="component" value="Unassembled WGS sequence"/>
</dbReference>
<evidence type="ECO:0000313" key="8">
    <source>
        <dbReference type="EMBL" id="OLY80903.1"/>
    </source>
</evidence>
<dbReference type="PANTHER" id="PTHR12100:SF0">
    <property type="entry name" value="EXOCYST COMPLEX COMPONENT 5"/>
    <property type="match status" value="1"/>
</dbReference>
<dbReference type="Gene3D" id="1.20.58.1970">
    <property type="match status" value="1"/>
</dbReference>
<dbReference type="GO" id="GO:0006887">
    <property type="term" value="P:exocytosis"/>
    <property type="evidence" value="ECO:0007669"/>
    <property type="project" value="TreeGrafter"/>
</dbReference>
<keyword evidence="9" id="KW-1185">Reference proteome</keyword>
<sequence length="863" mass="96149">MSGFNPSRDIGNVEDLIQTIGANFDNLESEIIRVGGNFIRVGEQLDRVSTEKARGEEIKELVDYFSEFNEGKHDLISQLAENGSEGQIKAKKNIEKYSEEFEKIQLDNFEAAYKDKDLKKMSISARTLVAFNGGLSVAKAYINQHPFFLETMIGESHSSIAEESYKSLEGVSDILGPPPPSDRWLVQMLNDTKDMIEKDWKTISAVFPNPIQSYLDNLLSRAEKSSQIAFLRVLCSSHFAANQLVNKLKLFDNLVVTPTCVSLEAAQQLALSHNTDPTNFLGTRANTFLESSELMTSKFRSSDTRTGSMHMRDNNSTKSEQFNDTVEMTQAVAAMMTGARRLSKVSKGTHHKSVLSNTTIETDDNDPESDEKNPSRDSSKIITYNGVLQMSLDRCRDDLFIAFLGGGRYINVERAHLNSAFQHLISPFLQSRSDRKSTPAKQGGIFSIFGSGNGINLGPINDSNSPNMGNMNTTSSSSLNQQTNTLRSNFNSNNALNQFFSSPNSNSTPKTFGESLHATSIQQPKSSGMLDVSMGSKRNSPLIGSNTSTLALAEDGTSSHPFLLSVKIILDFLYVHSESIARSIELSKPIDLQTTAVSLFRTLLDFVKSDYLSVGIYDAMEDLSIEPRSEPNVELSMYTINVVCKSVGLIHYHYQYTIAPLLVNSTNHLLREVITDKNEFVVNIEKRSNTLMNRVVSTSMSWVSYVLGKQRKSDFRPSDQDLLLTFATTTCSTVTSFFDKIEMQCRTCLDANNQTRLLTELGNSLYSLLMDHFKKFTVSYSGGLVVSKDVSKYIETIEKFGIPELTEKFQTLQILAKIFSVPESTLKSLSEEGLLARLDRSVVTSYIQMREDYKGSLLAKLNF</sequence>
<protein>
    <submittedName>
        <fullName evidence="8">Exocyst complex component 5</fullName>
    </submittedName>
</protein>
<name>A0A1R0GVI0_9FUNG</name>
<evidence type="ECO:0000256" key="5">
    <source>
        <dbReference type="SAM" id="MobiDB-lite"/>
    </source>
</evidence>
<proteinExistence type="inferred from homology"/>
<feature type="compositionally biased region" description="Basic residues" evidence="5">
    <location>
        <begin position="341"/>
        <end position="353"/>
    </location>
</feature>
<evidence type="ECO:0000313" key="9">
    <source>
        <dbReference type="Proteomes" id="UP000187455"/>
    </source>
</evidence>
<reference evidence="8 9" key="1">
    <citation type="journal article" date="2016" name="Mol. Biol. Evol.">
        <title>Genome-Wide Survey of Gut Fungi (Harpellales) Reveals the First Horizontally Transferred Ubiquitin Gene from a Mosquito Host.</title>
        <authorList>
            <person name="Wang Y."/>
            <person name="White M.M."/>
            <person name="Kvist S."/>
            <person name="Moncalvo J.M."/>
        </authorList>
    </citation>
    <scope>NUCLEOTIDE SEQUENCE [LARGE SCALE GENOMIC DNA]</scope>
    <source>
        <strain evidence="8 9">ALG-7-W6</strain>
    </source>
</reference>
<feature type="region of interest" description="Disordered" evidence="5">
    <location>
        <begin position="299"/>
        <end position="324"/>
    </location>
</feature>
<feature type="region of interest" description="Disordered" evidence="5">
    <location>
        <begin position="341"/>
        <end position="378"/>
    </location>
</feature>
<dbReference type="EMBL" id="LSSL01003003">
    <property type="protein sequence ID" value="OLY80903.1"/>
    <property type="molecule type" value="Genomic_DNA"/>
</dbReference>
<dbReference type="STRING" id="133383.A0A1R0GVI0"/>
<feature type="domain" description="Exocyst complex component Sec10-like alpha-helical bundle" evidence="6">
    <location>
        <begin position="83"/>
        <end position="856"/>
    </location>
</feature>
<dbReference type="GO" id="GO:0006893">
    <property type="term" value="P:Golgi to plasma membrane transport"/>
    <property type="evidence" value="ECO:0007669"/>
    <property type="project" value="TreeGrafter"/>
</dbReference>
<dbReference type="InterPro" id="IPR048627">
    <property type="entry name" value="Sec10_HB"/>
</dbReference>
<dbReference type="OrthoDB" id="125856at2759"/>
<feature type="domain" description="Exocyst complex component Sec10 N-terminal" evidence="7">
    <location>
        <begin position="6"/>
        <end position="79"/>
    </location>
</feature>
<comment type="caution">
    <text evidence="8">The sequence shown here is derived from an EMBL/GenBank/DDBJ whole genome shotgun (WGS) entry which is preliminary data.</text>
</comment>
<dbReference type="Pfam" id="PF07393">
    <property type="entry name" value="Sec10_HB"/>
    <property type="match status" value="1"/>
</dbReference>
<feature type="compositionally biased region" description="Low complexity" evidence="5">
    <location>
        <begin position="463"/>
        <end position="486"/>
    </location>
</feature>
<evidence type="ECO:0000256" key="1">
    <source>
        <dbReference type="ARBA" id="ARBA00006572"/>
    </source>
</evidence>
<accession>A0A1R0GVI0</accession>
<evidence type="ECO:0000256" key="4">
    <source>
        <dbReference type="ARBA" id="ARBA00023054"/>
    </source>
</evidence>
<dbReference type="GO" id="GO:0000145">
    <property type="term" value="C:exocyst"/>
    <property type="evidence" value="ECO:0007669"/>
    <property type="project" value="TreeGrafter"/>
</dbReference>
<evidence type="ECO:0000259" key="7">
    <source>
        <dbReference type="Pfam" id="PF20667"/>
    </source>
</evidence>
<feature type="region of interest" description="Disordered" evidence="5">
    <location>
        <begin position="456"/>
        <end position="487"/>
    </location>
</feature>
<keyword evidence="4" id="KW-0175">Coiled coil</keyword>
<dbReference type="Pfam" id="PF20667">
    <property type="entry name" value="Sec10_N"/>
    <property type="match status" value="1"/>
</dbReference>
<dbReference type="InterPro" id="IPR009976">
    <property type="entry name" value="Sec10-like"/>
</dbReference>
<dbReference type="PANTHER" id="PTHR12100">
    <property type="entry name" value="SEC10"/>
    <property type="match status" value="1"/>
</dbReference>
<comment type="similarity">
    <text evidence="1">Belongs to the SEC10 family.</text>
</comment>
<evidence type="ECO:0000259" key="6">
    <source>
        <dbReference type="Pfam" id="PF07393"/>
    </source>
</evidence>
<organism evidence="8 9">
    <name type="scientific">Smittium mucronatum</name>
    <dbReference type="NCBI Taxonomy" id="133383"/>
    <lineage>
        <taxon>Eukaryota</taxon>
        <taxon>Fungi</taxon>
        <taxon>Fungi incertae sedis</taxon>
        <taxon>Zoopagomycota</taxon>
        <taxon>Kickxellomycotina</taxon>
        <taxon>Harpellomycetes</taxon>
        <taxon>Harpellales</taxon>
        <taxon>Legeriomycetaceae</taxon>
        <taxon>Smittium</taxon>
    </lineage>
</organism>
<keyword evidence="2" id="KW-0813">Transport</keyword>
<keyword evidence="3" id="KW-0268">Exocytosis</keyword>
<dbReference type="InterPro" id="IPR048625">
    <property type="entry name" value="Sec10_N"/>
</dbReference>
<evidence type="ECO:0000256" key="2">
    <source>
        <dbReference type="ARBA" id="ARBA00022448"/>
    </source>
</evidence>
<evidence type="ECO:0000256" key="3">
    <source>
        <dbReference type="ARBA" id="ARBA00022483"/>
    </source>
</evidence>